<sequence length="383" mass="40720">MRNRIDHSRPWGRIEVMTNAKTEAGQDPVRADIHIYDEIGYYGVSAKDFASQIAELDADELHVFINSPGGAAWDGLAIMNALRRHRATVYVTVDALAASAASVIAMSADHLTMNRGAELMIHDASGMCYGNAADMQAMASTLDKLSDSYADAYAARAGGDRAHWREVMRAETWYTAEEAVLAGLADEWVDAPAAAAHFDLSRFRYRGRAAAPVPAMKLPASEPGIQERNRKENDMGQSVSALEGIRQRLGIADAADDAAILAALDERLDAAAKPTVPEGTTLVDDGVLAQLKADAEAGKAATAALDAARLDGIVDQAIKEGRIAPSTRAAWRDMAARDEEGTAALLAAMPANTIPVAAVGVADGVTTEEDQLYASAWGEKEED</sequence>
<comment type="similarity">
    <text evidence="1">Belongs to the peptidase S14 family.</text>
</comment>
<evidence type="ECO:0000256" key="2">
    <source>
        <dbReference type="ARBA" id="ARBA00022490"/>
    </source>
</evidence>
<name>A0A8S5LZ93_9CAUD</name>
<evidence type="ECO:0000256" key="3">
    <source>
        <dbReference type="ARBA" id="ARBA00022801"/>
    </source>
</evidence>
<evidence type="ECO:0000256" key="1">
    <source>
        <dbReference type="ARBA" id="ARBA00007039"/>
    </source>
</evidence>
<accession>A0A8S5LZ93</accession>
<dbReference type="GO" id="GO:0004176">
    <property type="term" value="F:ATP-dependent peptidase activity"/>
    <property type="evidence" value="ECO:0007669"/>
    <property type="project" value="InterPro"/>
</dbReference>
<dbReference type="NCBIfam" id="NF045542">
    <property type="entry name" value="Clp_rel_HeadMat"/>
    <property type="match status" value="1"/>
</dbReference>
<dbReference type="InterPro" id="IPR001907">
    <property type="entry name" value="ClpP"/>
</dbReference>
<dbReference type="GO" id="GO:0051117">
    <property type="term" value="F:ATPase binding"/>
    <property type="evidence" value="ECO:0007669"/>
    <property type="project" value="TreeGrafter"/>
</dbReference>
<dbReference type="Pfam" id="PF00574">
    <property type="entry name" value="CLP_protease"/>
    <property type="match status" value="1"/>
</dbReference>
<keyword evidence="2" id="KW-0963">Cytoplasm</keyword>
<keyword evidence="3" id="KW-0378">Hydrolase</keyword>
<keyword evidence="4" id="KW-0645">Protease</keyword>
<evidence type="ECO:0000313" key="4">
    <source>
        <dbReference type="EMBL" id="DAD75171.1"/>
    </source>
</evidence>
<dbReference type="GO" id="GO:0004252">
    <property type="term" value="F:serine-type endopeptidase activity"/>
    <property type="evidence" value="ECO:0007669"/>
    <property type="project" value="InterPro"/>
</dbReference>
<dbReference type="PANTHER" id="PTHR10381:SF70">
    <property type="entry name" value="ATP-DEPENDENT CLP PROTEASE PROTEOLYTIC SUBUNIT"/>
    <property type="match status" value="1"/>
</dbReference>
<dbReference type="InterPro" id="IPR023562">
    <property type="entry name" value="ClpP/TepA"/>
</dbReference>
<proteinExistence type="inferred from homology"/>
<dbReference type="GO" id="GO:0006515">
    <property type="term" value="P:protein quality control for misfolded or incompletely synthesized proteins"/>
    <property type="evidence" value="ECO:0007669"/>
    <property type="project" value="TreeGrafter"/>
</dbReference>
<protein>
    <submittedName>
        <fullName evidence="4">ATP dependent Clp protease</fullName>
    </submittedName>
</protein>
<dbReference type="GO" id="GO:0009368">
    <property type="term" value="C:endopeptidase Clp complex"/>
    <property type="evidence" value="ECO:0007669"/>
    <property type="project" value="TreeGrafter"/>
</dbReference>
<dbReference type="PRINTS" id="PR00127">
    <property type="entry name" value="CLPPROTEASEP"/>
</dbReference>
<dbReference type="CDD" id="cd07016">
    <property type="entry name" value="S14_ClpP_1"/>
    <property type="match status" value="1"/>
</dbReference>
<dbReference type="PANTHER" id="PTHR10381">
    <property type="entry name" value="ATP-DEPENDENT CLP PROTEASE PROTEOLYTIC SUBUNIT"/>
    <property type="match status" value="1"/>
</dbReference>
<dbReference type="InterPro" id="IPR029045">
    <property type="entry name" value="ClpP/crotonase-like_dom_sf"/>
</dbReference>
<dbReference type="SUPFAM" id="SSF52096">
    <property type="entry name" value="ClpP/crotonase"/>
    <property type="match status" value="1"/>
</dbReference>
<organism evidence="4">
    <name type="scientific">Siphoviridae sp. ctvGX2</name>
    <dbReference type="NCBI Taxonomy" id="2826512"/>
    <lineage>
        <taxon>Viruses</taxon>
        <taxon>Duplodnaviria</taxon>
        <taxon>Heunggongvirae</taxon>
        <taxon>Uroviricota</taxon>
        <taxon>Caudoviricetes</taxon>
    </lineage>
</organism>
<reference evidence="4" key="1">
    <citation type="journal article" date="2021" name="Proc. Natl. Acad. Sci. U.S.A.">
        <title>A Catalog of Tens of Thousands of Viruses from Human Metagenomes Reveals Hidden Associations with Chronic Diseases.</title>
        <authorList>
            <person name="Tisza M.J."/>
            <person name="Buck C.B."/>
        </authorList>
    </citation>
    <scope>NUCLEOTIDE SEQUENCE</scope>
    <source>
        <strain evidence="4">CtvGX2</strain>
    </source>
</reference>
<dbReference type="EMBL" id="BK014776">
    <property type="protein sequence ID" value="DAD75171.1"/>
    <property type="molecule type" value="Genomic_DNA"/>
</dbReference>
<dbReference type="Gene3D" id="3.90.226.10">
    <property type="entry name" value="2-enoyl-CoA Hydratase, Chain A, domain 1"/>
    <property type="match status" value="1"/>
</dbReference>